<comment type="similarity">
    <text evidence="1">Belongs to the DeSI family.</text>
</comment>
<dbReference type="Gene3D" id="3.90.1720.30">
    <property type="entry name" value="PPPDE domains"/>
    <property type="match status" value="1"/>
</dbReference>
<evidence type="ECO:0000256" key="2">
    <source>
        <dbReference type="ARBA" id="ARBA00022670"/>
    </source>
</evidence>
<feature type="compositionally biased region" description="Low complexity" evidence="4">
    <location>
        <begin position="10"/>
        <end position="22"/>
    </location>
</feature>
<feature type="region of interest" description="Disordered" evidence="4">
    <location>
        <begin position="1"/>
        <end position="111"/>
    </location>
</feature>
<comment type="caution">
    <text evidence="6">The sequence shown here is derived from an EMBL/GenBank/DDBJ whole genome shotgun (WGS) entry which is preliminary data.</text>
</comment>
<accession>A0ABN9QKG2</accession>
<dbReference type="InterPro" id="IPR042266">
    <property type="entry name" value="PPPDE_sf"/>
</dbReference>
<proteinExistence type="inferred from homology"/>
<name>A0ABN9QKG2_9DINO</name>
<feature type="domain" description="PPPDE" evidence="5">
    <location>
        <begin position="114"/>
        <end position="256"/>
    </location>
</feature>
<reference evidence="6" key="1">
    <citation type="submission" date="2023-10" db="EMBL/GenBank/DDBJ databases">
        <authorList>
            <person name="Chen Y."/>
            <person name="Shah S."/>
            <person name="Dougan E. K."/>
            <person name="Thang M."/>
            <person name="Chan C."/>
        </authorList>
    </citation>
    <scope>NUCLEOTIDE SEQUENCE [LARGE SCALE GENOMIC DNA]</scope>
</reference>
<feature type="non-terminal residue" evidence="6">
    <location>
        <position position="1"/>
    </location>
</feature>
<organism evidence="6 7">
    <name type="scientific">Prorocentrum cordatum</name>
    <dbReference type="NCBI Taxonomy" id="2364126"/>
    <lineage>
        <taxon>Eukaryota</taxon>
        <taxon>Sar</taxon>
        <taxon>Alveolata</taxon>
        <taxon>Dinophyceae</taxon>
        <taxon>Prorocentrales</taxon>
        <taxon>Prorocentraceae</taxon>
        <taxon>Prorocentrum</taxon>
    </lineage>
</organism>
<gene>
    <name evidence="6" type="ORF">PCOR1329_LOCUS12749</name>
</gene>
<keyword evidence="7" id="KW-1185">Reference proteome</keyword>
<sequence>AHGRLRRPLGRAGAPAVPVPGQAGPPGAPGGGGLHGAGPRGAGGAPQALGARAPGRGPRGAVRGPGLRPRRPAAPTGPAGLRARAGRREPLLRRRAGLGGAQRHASKGGERGSGEVVLHVYHFGQSAGVRALNGALLQFGVGGAFHTGVEVHGREWAFGFKDGSGSGVFCTEPGGHADHSHWFALAQGATPLSESEVDALVQRLSKEWVASGFDSFSRNCADFSQELCLGLGVCGPPAWVGRGPRLAGSVLAALAGEGDGEPQAQAGLESEGEALARACLD</sequence>
<dbReference type="PANTHER" id="PTHR12378">
    <property type="entry name" value="DESUMOYLATING ISOPEPTIDASE"/>
    <property type="match status" value="1"/>
</dbReference>
<dbReference type="InterPro" id="IPR008580">
    <property type="entry name" value="PPPDE_dom"/>
</dbReference>
<evidence type="ECO:0000313" key="7">
    <source>
        <dbReference type="Proteomes" id="UP001189429"/>
    </source>
</evidence>
<feature type="compositionally biased region" description="Gly residues" evidence="4">
    <location>
        <begin position="29"/>
        <end position="44"/>
    </location>
</feature>
<dbReference type="SMART" id="SM01179">
    <property type="entry name" value="DUF862"/>
    <property type="match status" value="1"/>
</dbReference>
<feature type="compositionally biased region" description="Low complexity" evidence="4">
    <location>
        <begin position="45"/>
        <end position="83"/>
    </location>
</feature>
<evidence type="ECO:0000259" key="5">
    <source>
        <dbReference type="PROSITE" id="PS51858"/>
    </source>
</evidence>
<keyword evidence="3" id="KW-0378">Hydrolase</keyword>
<evidence type="ECO:0000256" key="4">
    <source>
        <dbReference type="SAM" id="MobiDB-lite"/>
    </source>
</evidence>
<protein>
    <recommendedName>
        <fullName evidence="5">PPPDE domain-containing protein</fullName>
    </recommendedName>
</protein>
<evidence type="ECO:0000256" key="1">
    <source>
        <dbReference type="ARBA" id="ARBA00008140"/>
    </source>
</evidence>
<dbReference type="PROSITE" id="PS51858">
    <property type="entry name" value="PPPDE"/>
    <property type="match status" value="1"/>
</dbReference>
<keyword evidence="2" id="KW-0645">Protease</keyword>
<evidence type="ECO:0000256" key="3">
    <source>
        <dbReference type="ARBA" id="ARBA00022801"/>
    </source>
</evidence>
<dbReference type="EMBL" id="CAUYUJ010003742">
    <property type="protein sequence ID" value="CAK0806566.1"/>
    <property type="molecule type" value="Genomic_DNA"/>
</dbReference>
<dbReference type="PANTHER" id="PTHR12378:SF80">
    <property type="entry name" value="IP06716P-RELATED"/>
    <property type="match status" value="1"/>
</dbReference>
<dbReference type="Pfam" id="PF05903">
    <property type="entry name" value="Peptidase_C97"/>
    <property type="match status" value="1"/>
</dbReference>
<evidence type="ECO:0000313" key="6">
    <source>
        <dbReference type="EMBL" id="CAK0806566.1"/>
    </source>
</evidence>
<dbReference type="Proteomes" id="UP001189429">
    <property type="component" value="Unassembled WGS sequence"/>
</dbReference>